<dbReference type="Pfam" id="PF03928">
    <property type="entry name" value="HbpS-like"/>
    <property type="match status" value="1"/>
</dbReference>
<organism evidence="1 2">
    <name type="scientific">Enterovirga rhinocerotis</name>
    <dbReference type="NCBI Taxonomy" id="1339210"/>
    <lineage>
        <taxon>Bacteria</taxon>
        <taxon>Pseudomonadati</taxon>
        <taxon>Pseudomonadota</taxon>
        <taxon>Alphaproteobacteria</taxon>
        <taxon>Hyphomicrobiales</taxon>
        <taxon>Methylobacteriaceae</taxon>
        <taxon>Enterovirga</taxon>
    </lineage>
</organism>
<dbReference type="InterPro" id="IPR005624">
    <property type="entry name" value="PduO/GlcC-like"/>
</dbReference>
<protein>
    <submittedName>
        <fullName evidence="1">Uncharacterized protein GlcG (DUF336 family)</fullName>
    </submittedName>
</protein>
<name>A0A4R7CBX3_9HYPH</name>
<dbReference type="RefSeq" id="WP_133769805.1">
    <property type="nucleotide sequence ID" value="NZ_SNZR01000011.1"/>
</dbReference>
<dbReference type="EMBL" id="SNZR01000011">
    <property type="protein sequence ID" value="TDR94955.1"/>
    <property type="molecule type" value="Genomic_DNA"/>
</dbReference>
<accession>A0A4R7CBX3</accession>
<proteinExistence type="predicted"/>
<sequence>MASLTLAQASTIVDAALADARAQSLAPMTVVVLDAGGHMVALKREDGSGILRVEIAAGKAWGALGVGAGSRVLADRIATGPAGEAFVTAAAVASGGRLVPVAGGVLIRDGGAVIGAVGVSGDLSDKDEACALAGITAAGLVGDTGAKA</sequence>
<keyword evidence="2" id="KW-1185">Reference proteome</keyword>
<dbReference type="InterPro" id="IPR038084">
    <property type="entry name" value="PduO/GlcC-like_sf"/>
</dbReference>
<dbReference type="SUPFAM" id="SSF143744">
    <property type="entry name" value="GlcG-like"/>
    <property type="match status" value="1"/>
</dbReference>
<dbReference type="Proteomes" id="UP000295122">
    <property type="component" value="Unassembled WGS sequence"/>
</dbReference>
<dbReference type="AlphaFoldDB" id="A0A4R7CBX3"/>
<dbReference type="OrthoDB" id="9815788at2"/>
<dbReference type="PANTHER" id="PTHR34309:SF10">
    <property type="entry name" value="SLR1406 PROTEIN"/>
    <property type="match status" value="1"/>
</dbReference>
<dbReference type="Gene3D" id="3.30.450.150">
    <property type="entry name" value="Haem-degrading domain"/>
    <property type="match status" value="1"/>
</dbReference>
<dbReference type="InterPro" id="IPR052517">
    <property type="entry name" value="GlcG_carb_metab_protein"/>
</dbReference>
<reference evidence="1 2" key="1">
    <citation type="submission" date="2019-03" db="EMBL/GenBank/DDBJ databases">
        <title>Genomic Encyclopedia of Type Strains, Phase IV (KMG-IV): sequencing the most valuable type-strain genomes for metagenomic binning, comparative biology and taxonomic classification.</title>
        <authorList>
            <person name="Goeker M."/>
        </authorList>
    </citation>
    <scope>NUCLEOTIDE SEQUENCE [LARGE SCALE GENOMIC DNA]</scope>
    <source>
        <strain evidence="1 2">DSM 25903</strain>
    </source>
</reference>
<evidence type="ECO:0000313" key="2">
    <source>
        <dbReference type="Proteomes" id="UP000295122"/>
    </source>
</evidence>
<evidence type="ECO:0000313" key="1">
    <source>
        <dbReference type="EMBL" id="TDR94955.1"/>
    </source>
</evidence>
<gene>
    <name evidence="1" type="ORF">EV668_2247</name>
</gene>
<comment type="caution">
    <text evidence="1">The sequence shown here is derived from an EMBL/GenBank/DDBJ whole genome shotgun (WGS) entry which is preliminary data.</text>
</comment>
<dbReference type="PANTHER" id="PTHR34309">
    <property type="entry name" value="SLR1406 PROTEIN"/>
    <property type="match status" value="1"/>
</dbReference>